<comment type="caution">
    <text evidence="3">The sequence shown here is derived from an EMBL/GenBank/DDBJ whole genome shotgun (WGS) entry which is preliminary data.</text>
</comment>
<dbReference type="PANTHER" id="PTHR31252:SF11">
    <property type="entry name" value="DUF4419 DOMAIN-CONTAINING PROTEIN"/>
    <property type="match status" value="1"/>
</dbReference>
<dbReference type="Proteomes" id="UP001215598">
    <property type="component" value="Unassembled WGS sequence"/>
</dbReference>
<evidence type="ECO:0000313" key="3">
    <source>
        <dbReference type="EMBL" id="KAJ7758336.1"/>
    </source>
</evidence>
<protein>
    <recommendedName>
        <fullName evidence="2">HECT domain-containing protein</fullName>
    </recommendedName>
</protein>
<accession>A0AAD7NG11</accession>
<dbReference type="PROSITE" id="PS50237">
    <property type="entry name" value="HECT"/>
    <property type="match status" value="1"/>
</dbReference>
<evidence type="ECO:0000256" key="1">
    <source>
        <dbReference type="PROSITE-ProRule" id="PRU00104"/>
    </source>
</evidence>
<reference evidence="3" key="1">
    <citation type="submission" date="2023-03" db="EMBL/GenBank/DDBJ databases">
        <title>Massive genome expansion in bonnet fungi (Mycena s.s.) driven by repeated elements and novel gene families across ecological guilds.</title>
        <authorList>
            <consortium name="Lawrence Berkeley National Laboratory"/>
            <person name="Harder C.B."/>
            <person name="Miyauchi S."/>
            <person name="Viragh M."/>
            <person name="Kuo A."/>
            <person name="Thoen E."/>
            <person name="Andreopoulos B."/>
            <person name="Lu D."/>
            <person name="Skrede I."/>
            <person name="Drula E."/>
            <person name="Henrissat B."/>
            <person name="Morin E."/>
            <person name="Kohler A."/>
            <person name="Barry K."/>
            <person name="LaButti K."/>
            <person name="Morin E."/>
            <person name="Salamov A."/>
            <person name="Lipzen A."/>
            <person name="Mereny Z."/>
            <person name="Hegedus B."/>
            <person name="Baldrian P."/>
            <person name="Stursova M."/>
            <person name="Weitz H."/>
            <person name="Taylor A."/>
            <person name="Grigoriev I.V."/>
            <person name="Nagy L.G."/>
            <person name="Martin F."/>
            <person name="Kauserud H."/>
        </authorList>
    </citation>
    <scope>NUCLEOTIDE SEQUENCE</scope>
    <source>
        <strain evidence="3">CBHHK182m</strain>
    </source>
</reference>
<keyword evidence="1" id="KW-0833">Ubl conjugation pathway</keyword>
<sequence>MISELRSAPISGLGANERLVSLLSWKHELNCGHSSRSQGKTKFRRLIGLFTRTKTVKKTLDVEPSGIPSPSADKNYILPALAFEPAAEVAEEKKPAGTDIFVKDVRPSPNGFADTIIAAYSQHHDLILRPDDVWMAILTQFNFYINANAELLRANFVTHVGKIQLRIEADIFEDMDFGGLAREMVDLIHKSVVDPTLRAWVLPDFSTTTMNDTTVSSILMMATLKSYFEYTYDPITCGIPRVTLEGEKHDWENILQRLEKLKEYGLETIAWYHLLVPVISRFVSAFDDPDGKSNVEFWQKVVNVDVGCNPPSDSTYSGWITAFCVFDDKGKWLGPRLRSDIESAISPDSLTAGGFWAVYGDRSPPEFRFASGDGLVLDGTHFHKIHGELPPSYAEVDVMLYTERGEDQECSMTAGAIGMQACSGKGTGQKDTVRPVIGWWLFNKK</sequence>
<gene>
    <name evidence="3" type="ORF">B0H16DRAFT_1314031</name>
</gene>
<evidence type="ECO:0000313" key="4">
    <source>
        <dbReference type="Proteomes" id="UP001215598"/>
    </source>
</evidence>
<feature type="domain" description="HECT" evidence="2">
    <location>
        <begin position="148"/>
        <end position="195"/>
    </location>
</feature>
<keyword evidence="4" id="KW-1185">Reference proteome</keyword>
<dbReference type="AlphaFoldDB" id="A0AAD7NG11"/>
<dbReference type="InterPro" id="IPR025533">
    <property type="entry name" value="DUF4419"/>
</dbReference>
<dbReference type="PANTHER" id="PTHR31252">
    <property type="entry name" value="DUF4419 DOMAIN-CONTAINING PROTEIN"/>
    <property type="match status" value="1"/>
</dbReference>
<dbReference type="Pfam" id="PF14388">
    <property type="entry name" value="DUF4419"/>
    <property type="match status" value="1"/>
</dbReference>
<dbReference type="EMBL" id="JARKIB010000042">
    <property type="protein sequence ID" value="KAJ7758336.1"/>
    <property type="molecule type" value="Genomic_DNA"/>
</dbReference>
<proteinExistence type="predicted"/>
<evidence type="ECO:0000259" key="2">
    <source>
        <dbReference type="PROSITE" id="PS50237"/>
    </source>
</evidence>
<dbReference type="GO" id="GO:0004842">
    <property type="term" value="F:ubiquitin-protein transferase activity"/>
    <property type="evidence" value="ECO:0007669"/>
    <property type="project" value="InterPro"/>
</dbReference>
<dbReference type="InterPro" id="IPR000569">
    <property type="entry name" value="HECT_dom"/>
</dbReference>
<name>A0AAD7NG11_9AGAR</name>
<comment type="caution">
    <text evidence="1">Lacks conserved residue(s) required for the propagation of feature annotation.</text>
</comment>
<organism evidence="3 4">
    <name type="scientific">Mycena metata</name>
    <dbReference type="NCBI Taxonomy" id="1033252"/>
    <lineage>
        <taxon>Eukaryota</taxon>
        <taxon>Fungi</taxon>
        <taxon>Dikarya</taxon>
        <taxon>Basidiomycota</taxon>
        <taxon>Agaricomycotina</taxon>
        <taxon>Agaricomycetes</taxon>
        <taxon>Agaricomycetidae</taxon>
        <taxon>Agaricales</taxon>
        <taxon>Marasmiineae</taxon>
        <taxon>Mycenaceae</taxon>
        <taxon>Mycena</taxon>
    </lineage>
</organism>